<accession>A0AAD3SBC3</accession>
<keyword evidence="3" id="KW-1185">Reference proteome</keyword>
<evidence type="ECO:0000313" key="2">
    <source>
        <dbReference type="EMBL" id="GMH07524.1"/>
    </source>
</evidence>
<protein>
    <submittedName>
        <fullName evidence="2">Uncharacterized protein</fullName>
    </submittedName>
</protein>
<comment type="caution">
    <text evidence="2">The sequence shown here is derived from an EMBL/GenBank/DDBJ whole genome shotgun (WGS) entry which is preliminary data.</text>
</comment>
<sequence>MLMMVCYCIKVALLLMFADLRLVHLLDEAVQSRDELDSAYPDAILAGDGLDAFHFCRIEKNGCWSYDPEGTDAPGC</sequence>
<gene>
    <name evidence="2" type="ORF">Nepgr_009364</name>
</gene>
<organism evidence="2 3">
    <name type="scientific">Nepenthes gracilis</name>
    <name type="common">Slender pitcher plant</name>
    <dbReference type="NCBI Taxonomy" id="150966"/>
    <lineage>
        <taxon>Eukaryota</taxon>
        <taxon>Viridiplantae</taxon>
        <taxon>Streptophyta</taxon>
        <taxon>Embryophyta</taxon>
        <taxon>Tracheophyta</taxon>
        <taxon>Spermatophyta</taxon>
        <taxon>Magnoliopsida</taxon>
        <taxon>eudicotyledons</taxon>
        <taxon>Gunneridae</taxon>
        <taxon>Pentapetalae</taxon>
        <taxon>Caryophyllales</taxon>
        <taxon>Nepenthaceae</taxon>
        <taxon>Nepenthes</taxon>
    </lineage>
</organism>
<feature type="signal peptide" evidence="1">
    <location>
        <begin position="1"/>
        <end position="25"/>
    </location>
</feature>
<keyword evidence="1" id="KW-0732">Signal</keyword>
<proteinExistence type="predicted"/>
<dbReference type="AlphaFoldDB" id="A0AAD3SBC3"/>
<evidence type="ECO:0000313" key="3">
    <source>
        <dbReference type="Proteomes" id="UP001279734"/>
    </source>
</evidence>
<evidence type="ECO:0000256" key="1">
    <source>
        <dbReference type="SAM" id="SignalP"/>
    </source>
</evidence>
<name>A0AAD3SBC3_NEPGR</name>
<feature type="chain" id="PRO_5041991120" evidence="1">
    <location>
        <begin position="26"/>
        <end position="76"/>
    </location>
</feature>
<reference evidence="2" key="1">
    <citation type="submission" date="2023-05" db="EMBL/GenBank/DDBJ databases">
        <title>Nepenthes gracilis genome sequencing.</title>
        <authorList>
            <person name="Fukushima K."/>
        </authorList>
    </citation>
    <scope>NUCLEOTIDE SEQUENCE</scope>
    <source>
        <strain evidence="2">SING2019-196</strain>
    </source>
</reference>
<dbReference type="Proteomes" id="UP001279734">
    <property type="component" value="Unassembled WGS sequence"/>
</dbReference>
<dbReference type="EMBL" id="BSYO01000007">
    <property type="protein sequence ID" value="GMH07524.1"/>
    <property type="molecule type" value="Genomic_DNA"/>
</dbReference>